<dbReference type="PANTHER" id="PTHR30026">
    <property type="entry name" value="OUTER MEMBRANE PROTEIN TOLC"/>
    <property type="match status" value="1"/>
</dbReference>
<evidence type="ECO:0000256" key="6">
    <source>
        <dbReference type="ARBA" id="ARBA00023136"/>
    </source>
</evidence>
<dbReference type="InterPro" id="IPR003423">
    <property type="entry name" value="OMP_efflux"/>
</dbReference>
<keyword evidence="10" id="KW-1185">Reference proteome</keyword>
<comment type="similarity">
    <text evidence="2">Belongs to the outer membrane factor (OMF) (TC 1.B.17) family.</text>
</comment>
<evidence type="ECO:0000256" key="3">
    <source>
        <dbReference type="ARBA" id="ARBA00022448"/>
    </source>
</evidence>
<evidence type="ECO:0000313" key="10">
    <source>
        <dbReference type="Proteomes" id="UP001589688"/>
    </source>
</evidence>
<keyword evidence="4" id="KW-1134">Transmembrane beta strand</keyword>
<accession>A0ABV5ZKF5</accession>
<proteinExistence type="inferred from homology"/>
<dbReference type="Gene3D" id="1.20.1600.10">
    <property type="entry name" value="Outer membrane efflux proteins (OEP)"/>
    <property type="match status" value="1"/>
</dbReference>
<protein>
    <submittedName>
        <fullName evidence="9">TolC family protein</fullName>
    </submittedName>
</protein>
<evidence type="ECO:0000256" key="5">
    <source>
        <dbReference type="ARBA" id="ARBA00022692"/>
    </source>
</evidence>
<gene>
    <name evidence="9" type="ORF">ACFFK8_08685</name>
</gene>
<sequence length="476" mass="52463">MSNRKDLKRQGKCFAEHIAALGRGISWQLPVIVAAALASPTATVSQSTAAATLLEKTASRPVDYLSIDAAVGAAVQNSPQVKIADWEHKIASANYQQTHAVYLPQVSVGYQAVATNNPLNAFGFLLQQGTVTAQDFAPDHLNHPGATQNFGASIDTRVPLLNLDMTYARKGARLQQDVLLHRLAYTKSYLTFQTRKAYTQLQFAYRLRNILRSTLDDIKQIQQSVAHFYEQGLAQRSDLLNAQVQVSAIESALAQADSNIENASQALHLLMGHDSSETQLYVVDSLAQVFGGTAPTTLSSLRPDLMAMGTAVKASRMMEKSTIMALLPKINAFGSYQLNDSKAFGFHKDSYLAGISLTWNLFSGYQNMGKIRGARLTTSKLQQEMKLLTDESRLQIDKATRELRDRQIEINKHQSSVAQADEALRILNNRYHEGLSSTTDCLSAQAQLSQQRMALAQAVMAYNITKYHLELLTSDH</sequence>
<keyword evidence="3" id="KW-0813">Transport</keyword>
<keyword evidence="6" id="KW-0472">Membrane</keyword>
<keyword evidence="5" id="KW-0812">Transmembrane</keyword>
<evidence type="ECO:0000256" key="4">
    <source>
        <dbReference type="ARBA" id="ARBA00022452"/>
    </source>
</evidence>
<dbReference type="EMBL" id="JBHLZF010000002">
    <property type="protein sequence ID" value="MFB9897868.1"/>
    <property type="molecule type" value="Genomic_DNA"/>
</dbReference>
<dbReference type="SUPFAM" id="SSF56954">
    <property type="entry name" value="Outer membrane efflux proteins (OEP)"/>
    <property type="match status" value="1"/>
</dbReference>
<dbReference type="PANTHER" id="PTHR30026:SF20">
    <property type="entry name" value="OUTER MEMBRANE PROTEIN TOLC"/>
    <property type="match status" value="1"/>
</dbReference>
<organism evidence="9 10">
    <name type="scientific">Hallella seregens ATCC 51272</name>
    <dbReference type="NCBI Taxonomy" id="1336250"/>
    <lineage>
        <taxon>Bacteria</taxon>
        <taxon>Pseudomonadati</taxon>
        <taxon>Bacteroidota</taxon>
        <taxon>Bacteroidia</taxon>
        <taxon>Bacteroidales</taxon>
        <taxon>Prevotellaceae</taxon>
        <taxon>Hallella</taxon>
    </lineage>
</organism>
<dbReference type="RefSeq" id="WP_027951479.1">
    <property type="nucleotide sequence ID" value="NZ_JADU01000001.1"/>
</dbReference>
<name>A0ABV5ZKF5_9BACT</name>
<dbReference type="Proteomes" id="UP001589688">
    <property type="component" value="Unassembled WGS sequence"/>
</dbReference>
<reference evidence="9 10" key="1">
    <citation type="submission" date="2024-09" db="EMBL/GenBank/DDBJ databases">
        <authorList>
            <person name="Sun Q."/>
            <person name="Mori K."/>
        </authorList>
    </citation>
    <scope>NUCLEOTIDE SEQUENCE [LARGE SCALE GENOMIC DNA]</scope>
    <source>
        <strain evidence="9 10">ATCC 51272</strain>
    </source>
</reference>
<comment type="caution">
    <text evidence="9">The sequence shown here is derived from an EMBL/GenBank/DDBJ whole genome shotgun (WGS) entry which is preliminary data.</text>
</comment>
<keyword evidence="7" id="KW-0998">Cell outer membrane</keyword>
<evidence type="ECO:0000256" key="8">
    <source>
        <dbReference type="SAM" id="Coils"/>
    </source>
</evidence>
<dbReference type="Pfam" id="PF02321">
    <property type="entry name" value="OEP"/>
    <property type="match status" value="2"/>
</dbReference>
<dbReference type="InterPro" id="IPR051906">
    <property type="entry name" value="TolC-like"/>
</dbReference>
<evidence type="ECO:0000256" key="7">
    <source>
        <dbReference type="ARBA" id="ARBA00023237"/>
    </source>
</evidence>
<evidence type="ECO:0000256" key="2">
    <source>
        <dbReference type="ARBA" id="ARBA00007613"/>
    </source>
</evidence>
<feature type="coiled-coil region" evidence="8">
    <location>
        <begin position="396"/>
        <end position="430"/>
    </location>
</feature>
<keyword evidence="8" id="KW-0175">Coiled coil</keyword>
<comment type="subcellular location">
    <subcellularLocation>
        <location evidence="1">Cell outer membrane</location>
    </subcellularLocation>
</comment>
<evidence type="ECO:0000256" key="1">
    <source>
        <dbReference type="ARBA" id="ARBA00004442"/>
    </source>
</evidence>
<evidence type="ECO:0000313" key="9">
    <source>
        <dbReference type="EMBL" id="MFB9897868.1"/>
    </source>
</evidence>